<evidence type="ECO:0008006" key="4">
    <source>
        <dbReference type="Google" id="ProtNLM"/>
    </source>
</evidence>
<organism evidence="2 3">
    <name type="scientific">Streptomyces zinciresistens K42</name>
    <dbReference type="NCBI Taxonomy" id="700597"/>
    <lineage>
        <taxon>Bacteria</taxon>
        <taxon>Bacillati</taxon>
        <taxon>Actinomycetota</taxon>
        <taxon>Actinomycetes</taxon>
        <taxon>Kitasatosporales</taxon>
        <taxon>Streptomycetaceae</taxon>
        <taxon>Streptomyces</taxon>
    </lineage>
</organism>
<protein>
    <recommendedName>
        <fullName evidence="4">Integral membrane protein</fullName>
    </recommendedName>
</protein>
<accession>G2G8R4</accession>
<dbReference type="Proteomes" id="UP000004217">
    <property type="component" value="Unassembled WGS sequence"/>
</dbReference>
<feature type="transmembrane region" description="Helical" evidence="1">
    <location>
        <begin position="32"/>
        <end position="50"/>
    </location>
</feature>
<dbReference type="EMBL" id="AGBF01000019">
    <property type="protein sequence ID" value="EGX60129.1"/>
    <property type="molecule type" value="Genomic_DNA"/>
</dbReference>
<evidence type="ECO:0000256" key="1">
    <source>
        <dbReference type="SAM" id="Phobius"/>
    </source>
</evidence>
<evidence type="ECO:0000313" key="3">
    <source>
        <dbReference type="Proteomes" id="UP000004217"/>
    </source>
</evidence>
<evidence type="ECO:0000313" key="2">
    <source>
        <dbReference type="EMBL" id="EGX60129.1"/>
    </source>
</evidence>
<gene>
    <name evidence="2" type="ORF">SZN_09411</name>
</gene>
<name>G2G8R4_9ACTN</name>
<dbReference type="AlphaFoldDB" id="G2G8R4"/>
<dbReference type="RefSeq" id="WP_007493649.1">
    <property type="nucleotide sequence ID" value="NZ_AGBF01000019.1"/>
</dbReference>
<keyword evidence="1" id="KW-0812">Transmembrane</keyword>
<dbReference type="PATRIC" id="fig|700597.3.peg.1835"/>
<proteinExistence type="predicted"/>
<comment type="caution">
    <text evidence="2">The sequence shown here is derived from an EMBL/GenBank/DDBJ whole genome shotgun (WGS) entry which is preliminary data.</text>
</comment>
<sequence>MTGPARRYQHAAIAGAIVLAAAAAGSAAQHALVPACLFGLGVLVLTEAALREHRRLKRRRLEADWTRARALGHTPAPLTPCCLLNGHAEDIHDQNCTSGHTLAAFLDRIEQQHRRDE</sequence>
<keyword evidence="1" id="KW-1133">Transmembrane helix</keyword>
<keyword evidence="1" id="KW-0472">Membrane</keyword>
<keyword evidence="3" id="KW-1185">Reference proteome</keyword>
<reference evidence="2 3" key="1">
    <citation type="submission" date="2011-08" db="EMBL/GenBank/DDBJ databases">
        <authorList>
            <person name="Lin Y."/>
            <person name="Hao X."/>
            <person name="Johnstone L."/>
            <person name="Miller S.J."/>
            <person name="Wei G."/>
            <person name="Rensing C."/>
        </authorList>
    </citation>
    <scope>NUCLEOTIDE SEQUENCE [LARGE SCALE GENOMIC DNA]</scope>
    <source>
        <strain evidence="2 3">K42</strain>
    </source>
</reference>